<accession>A0A0R2DBL0</accession>
<dbReference type="PATRIC" id="fig|1423803.3.peg.1054"/>
<proteinExistence type="predicted"/>
<gene>
    <name evidence="1" type="ORF">FD13_GL001049</name>
</gene>
<protein>
    <submittedName>
        <fullName evidence="1">Uncharacterized protein</fullName>
    </submittedName>
</protein>
<dbReference type="AlphaFoldDB" id="A0A0R2DBL0"/>
<keyword evidence="2" id="KW-1185">Reference proteome</keyword>
<reference evidence="1 2" key="1">
    <citation type="journal article" date="2015" name="Genome Announc.">
        <title>Expanding the biotechnology potential of lactobacilli through comparative genomics of 213 strains and associated genera.</title>
        <authorList>
            <person name="Sun Z."/>
            <person name="Harris H.M."/>
            <person name="McCann A."/>
            <person name="Guo C."/>
            <person name="Argimon S."/>
            <person name="Zhang W."/>
            <person name="Yang X."/>
            <person name="Jeffery I.B."/>
            <person name="Cooney J.C."/>
            <person name="Kagawa T.F."/>
            <person name="Liu W."/>
            <person name="Song Y."/>
            <person name="Salvetti E."/>
            <person name="Wrobel A."/>
            <person name="Rasinkangas P."/>
            <person name="Parkhill J."/>
            <person name="Rea M.C."/>
            <person name="O'Sullivan O."/>
            <person name="Ritari J."/>
            <person name="Douillard F.P."/>
            <person name="Paul Ross R."/>
            <person name="Yang R."/>
            <person name="Briner A.E."/>
            <person name="Felis G.E."/>
            <person name="de Vos W.M."/>
            <person name="Barrangou R."/>
            <person name="Klaenhammer T.R."/>
            <person name="Caufield P.W."/>
            <person name="Cui Y."/>
            <person name="Zhang H."/>
            <person name="O'Toole P.W."/>
        </authorList>
    </citation>
    <scope>NUCLEOTIDE SEQUENCE [LARGE SCALE GENOMIC DNA]</scope>
    <source>
        <strain evidence="1 2">DSM 21775</strain>
    </source>
</reference>
<evidence type="ECO:0000313" key="2">
    <source>
        <dbReference type="Proteomes" id="UP000051589"/>
    </source>
</evidence>
<organism evidence="1 2">
    <name type="scientific">Levilactobacillus senmaizukei DSM 21775 = NBRC 103853</name>
    <dbReference type="NCBI Taxonomy" id="1423803"/>
    <lineage>
        <taxon>Bacteria</taxon>
        <taxon>Bacillati</taxon>
        <taxon>Bacillota</taxon>
        <taxon>Bacilli</taxon>
        <taxon>Lactobacillales</taxon>
        <taxon>Lactobacillaceae</taxon>
        <taxon>Levilactobacillus</taxon>
    </lineage>
</organism>
<evidence type="ECO:0000313" key="1">
    <source>
        <dbReference type="EMBL" id="KRN01455.1"/>
    </source>
</evidence>
<name>A0A0R2DBL0_9LACO</name>
<sequence>MKNNLKVIQSGADIAVTFGDSFWWKFVDKGTPKITAKNFTRNTLKAAEGRMNSTMIKMIKKEMGI</sequence>
<comment type="caution">
    <text evidence="1">The sequence shown here is derived from an EMBL/GenBank/DDBJ whole genome shotgun (WGS) entry which is preliminary data.</text>
</comment>
<dbReference type="Proteomes" id="UP000051589">
    <property type="component" value="Unassembled WGS sequence"/>
</dbReference>
<dbReference type="STRING" id="1423803.FD13_GL001049"/>
<dbReference type="EMBL" id="AYZH01000022">
    <property type="protein sequence ID" value="KRN01455.1"/>
    <property type="molecule type" value="Genomic_DNA"/>
</dbReference>